<proteinExistence type="predicted"/>
<organism evidence="1">
    <name type="scientific">Rhizophora mucronata</name>
    <name type="common">Asiatic mangrove</name>
    <dbReference type="NCBI Taxonomy" id="61149"/>
    <lineage>
        <taxon>Eukaryota</taxon>
        <taxon>Viridiplantae</taxon>
        <taxon>Streptophyta</taxon>
        <taxon>Embryophyta</taxon>
        <taxon>Tracheophyta</taxon>
        <taxon>Spermatophyta</taxon>
        <taxon>Magnoliopsida</taxon>
        <taxon>eudicotyledons</taxon>
        <taxon>Gunneridae</taxon>
        <taxon>Pentapetalae</taxon>
        <taxon>rosids</taxon>
        <taxon>fabids</taxon>
        <taxon>Malpighiales</taxon>
        <taxon>Rhizophoraceae</taxon>
        <taxon>Rhizophora</taxon>
    </lineage>
</organism>
<accession>A0A2P2MDA1</accession>
<sequence>MEENCIQDCNHVPRDRLDHFLCVKCSDMGPEIIWGCSIWNHVCFGFLMVRNLGATCFRWSLHWVQEAST</sequence>
<dbReference type="EMBL" id="GGEC01047714">
    <property type="protein sequence ID" value="MBX28198.1"/>
    <property type="molecule type" value="Transcribed_RNA"/>
</dbReference>
<dbReference type="AlphaFoldDB" id="A0A2P2MDA1"/>
<protein>
    <submittedName>
        <fullName evidence="1">Transmembrane 9 superfamily member 8</fullName>
    </submittedName>
</protein>
<keyword evidence="1" id="KW-0812">Transmembrane</keyword>
<reference evidence="1" key="1">
    <citation type="submission" date="2018-02" db="EMBL/GenBank/DDBJ databases">
        <title>Rhizophora mucronata_Transcriptome.</title>
        <authorList>
            <person name="Meera S.P."/>
            <person name="Sreeshan A."/>
            <person name="Augustine A."/>
        </authorList>
    </citation>
    <scope>NUCLEOTIDE SEQUENCE</scope>
    <source>
        <tissue evidence="1">Leaf</tissue>
    </source>
</reference>
<keyword evidence="1" id="KW-0472">Membrane</keyword>
<name>A0A2P2MDA1_RHIMU</name>
<evidence type="ECO:0000313" key="1">
    <source>
        <dbReference type="EMBL" id="MBX28198.1"/>
    </source>
</evidence>